<reference evidence="1" key="1">
    <citation type="submission" date="2023-08" db="EMBL/GenBank/DDBJ databases">
        <authorList>
            <person name="Rotman E.R."/>
            <person name="Mimee M."/>
        </authorList>
    </citation>
    <scope>NUCLEOTIDE SEQUENCE</scope>
</reference>
<gene>
    <name evidence="1" type="ORF">FVZTVLPZ_CDS0089</name>
</gene>
<proteinExistence type="predicted"/>
<evidence type="ECO:0000313" key="1">
    <source>
        <dbReference type="EMBL" id="WNV45586.1"/>
    </source>
</evidence>
<name>A0AB38Z438_9CAUD</name>
<sequence length="32" mass="3870">MTWEDRDNHVSANWGDLWVSLPLPQRHRLNII</sequence>
<organism evidence="1">
    <name type="scientific">Klebsiella phage vB_KpnM_Iguana_ER37</name>
    <dbReference type="NCBI Taxonomy" id="3076781"/>
    <lineage>
        <taxon>Viruses</taxon>
        <taxon>Duplodnaviria</taxon>
        <taxon>Heunggongvirae</taxon>
        <taxon>Uroviricota</taxon>
        <taxon>Caudoviricetes</taxon>
    </lineage>
</organism>
<dbReference type="EMBL" id="OR472445">
    <property type="protein sequence ID" value="WNV45586.1"/>
    <property type="molecule type" value="Genomic_DNA"/>
</dbReference>
<accession>A0AB38Z438</accession>
<protein>
    <submittedName>
        <fullName evidence="1">Uncharacterized protein</fullName>
    </submittedName>
</protein>